<dbReference type="Proteomes" id="UP000032483">
    <property type="component" value="Unassembled WGS sequence"/>
</dbReference>
<gene>
    <name evidence="1" type="ORF">TQ39_13345</name>
</gene>
<reference evidence="1" key="1">
    <citation type="submission" date="2015-02" db="EMBL/GenBank/DDBJ databases">
        <title>A novel member of the family Ruminococcaceae isolated from human feces.</title>
        <authorList>
            <person name="Shkoporov A.N."/>
            <person name="Chaplin A.V."/>
            <person name="Motuzova O.V."/>
            <person name="Kafarskaia L.I."/>
            <person name="Khokhlova E.V."/>
            <person name="Efimov B.A."/>
        </authorList>
    </citation>
    <scope>NUCLEOTIDE SEQUENCE [LARGE SCALE GENOMIC DNA]</scope>
    <source>
        <strain evidence="1">585-1</strain>
    </source>
</reference>
<keyword evidence="2" id="KW-1185">Reference proteome</keyword>
<dbReference type="AlphaFoldDB" id="A0A0D8J096"/>
<dbReference type="RefSeq" id="WP_050005879.1">
    <property type="nucleotide sequence ID" value="NZ_JXXK01000021.1"/>
</dbReference>
<sequence>MTDERDLLAISIKHTEYKWKFGMPCVLWGRRTQDGEKRCFRGYTLFPEEAELYSLAEWQNSGYGAGDVCKVDAPVEMQIGFCKKFRRYDTVLVRYDDYINYCKCACLPLDRGNDND</sequence>
<protein>
    <submittedName>
        <fullName evidence="1">Uncharacterized protein</fullName>
    </submittedName>
</protein>
<proteinExistence type="predicted"/>
<comment type="caution">
    <text evidence="1">The sequence shown here is derived from an EMBL/GenBank/DDBJ whole genome shotgun (WGS) entry which is preliminary data.</text>
</comment>
<dbReference type="EMBL" id="JXXK01000021">
    <property type="protein sequence ID" value="KJF39193.1"/>
    <property type="molecule type" value="Genomic_DNA"/>
</dbReference>
<dbReference type="GeneID" id="42857553"/>
<organism evidence="1 2">
    <name type="scientific">Ruthenibacterium lactatiformans</name>
    <dbReference type="NCBI Taxonomy" id="1550024"/>
    <lineage>
        <taxon>Bacteria</taxon>
        <taxon>Bacillati</taxon>
        <taxon>Bacillota</taxon>
        <taxon>Clostridia</taxon>
        <taxon>Eubacteriales</taxon>
        <taxon>Oscillospiraceae</taxon>
        <taxon>Ruthenibacterium</taxon>
    </lineage>
</organism>
<evidence type="ECO:0000313" key="1">
    <source>
        <dbReference type="EMBL" id="KJF39193.1"/>
    </source>
</evidence>
<evidence type="ECO:0000313" key="2">
    <source>
        <dbReference type="Proteomes" id="UP000032483"/>
    </source>
</evidence>
<accession>A0A0D8J096</accession>
<name>A0A0D8J096_9FIRM</name>